<organism evidence="1 2">
    <name type="scientific">Wickerhamomyces mucosus</name>
    <dbReference type="NCBI Taxonomy" id="1378264"/>
    <lineage>
        <taxon>Eukaryota</taxon>
        <taxon>Fungi</taxon>
        <taxon>Dikarya</taxon>
        <taxon>Ascomycota</taxon>
        <taxon>Saccharomycotina</taxon>
        <taxon>Saccharomycetes</taxon>
        <taxon>Phaffomycetales</taxon>
        <taxon>Wickerhamomycetaceae</taxon>
        <taxon>Wickerhamomyces</taxon>
    </lineage>
</organism>
<dbReference type="AlphaFoldDB" id="A0A9P8T550"/>
<dbReference type="EMBL" id="JAEUBF010001421">
    <property type="protein sequence ID" value="KAH3666633.1"/>
    <property type="molecule type" value="Genomic_DNA"/>
</dbReference>
<evidence type="ECO:0000313" key="2">
    <source>
        <dbReference type="Proteomes" id="UP000769528"/>
    </source>
</evidence>
<reference evidence="1" key="1">
    <citation type="journal article" date="2021" name="Open Biol.">
        <title>Shared evolutionary footprints suggest mitochondrial oxidative damage underlies multiple complex I losses in fungi.</title>
        <authorList>
            <person name="Schikora-Tamarit M.A."/>
            <person name="Marcet-Houben M."/>
            <person name="Nosek J."/>
            <person name="Gabaldon T."/>
        </authorList>
    </citation>
    <scope>NUCLEOTIDE SEQUENCE</scope>
    <source>
        <strain evidence="1">CBS6341</strain>
    </source>
</reference>
<reference evidence="1" key="2">
    <citation type="submission" date="2021-01" db="EMBL/GenBank/DDBJ databases">
        <authorList>
            <person name="Schikora-Tamarit M.A."/>
        </authorList>
    </citation>
    <scope>NUCLEOTIDE SEQUENCE</scope>
    <source>
        <strain evidence="1">CBS6341</strain>
    </source>
</reference>
<sequence length="194" mass="22736">MFAQSLLDDFPIELCYEIVSYILAYYELRQLSLASSKFDRVIIQSVGNKPQNFLKRILADQDNELKRRFFGNFDILKKFKYWVGTYLEDDIDENSINVYLIKPCDIIDLEKCFAVALFHITNGPIGMNRELIYPDLKGDLLQTSVKSLFYNPQKINRASWDTFLMRVKSELSTEFSASMKKEHQMLTKETDLIE</sequence>
<keyword evidence="2" id="KW-1185">Reference proteome</keyword>
<protein>
    <recommendedName>
        <fullName evidence="3">F-box domain-containing protein</fullName>
    </recommendedName>
</protein>
<gene>
    <name evidence="1" type="ORF">WICMUC_005560</name>
</gene>
<evidence type="ECO:0000313" key="1">
    <source>
        <dbReference type="EMBL" id="KAH3666633.1"/>
    </source>
</evidence>
<accession>A0A9P8T550</accession>
<evidence type="ECO:0008006" key="3">
    <source>
        <dbReference type="Google" id="ProtNLM"/>
    </source>
</evidence>
<proteinExistence type="predicted"/>
<name>A0A9P8T550_9ASCO</name>
<dbReference type="Proteomes" id="UP000769528">
    <property type="component" value="Unassembled WGS sequence"/>
</dbReference>
<comment type="caution">
    <text evidence="1">The sequence shown here is derived from an EMBL/GenBank/DDBJ whole genome shotgun (WGS) entry which is preliminary data.</text>
</comment>